<name>A0A9P9D7P4_9HYPO</name>
<reference evidence="4" key="1">
    <citation type="journal article" date="2021" name="Nat. Commun.">
        <title>Genetic determinants of endophytism in the Arabidopsis root mycobiome.</title>
        <authorList>
            <person name="Mesny F."/>
            <person name="Miyauchi S."/>
            <person name="Thiergart T."/>
            <person name="Pickel B."/>
            <person name="Atanasova L."/>
            <person name="Karlsson M."/>
            <person name="Huettel B."/>
            <person name="Barry K.W."/>
            <person name="Haridas S."/>
            <person name="Chen C."/>
            <person name="Bauer D."/>
            <person name="Andreopoulos W."/>
            <person name="Pangilinan J."/>
            <person name="LaButti K."/>
            <person name="Riley R."/>
            <person name="Lipzen A."/>
            <person name="Clum A."/>
            <person name="Drula E."/>
            <person name="Henrissat B."/>
            <person name="Kohler A."/>
            <person name="Grigoriev I.V."/>
            <person name="Martin F.M."/>
            <person name="Hacquard S."/>
        </authorList>
    </citation>
    <scope>NUCLEOTIDE SEQUENCE</scope>
    <source>
        <strain evidence="4">MPI-CAGE-AT-0147</strain>
    </source>
</reference>
<dbReference type="InterPro" id="IPR011989">
    <property type="entry name" value="ARM-like"/>
</dbReference>
<sequence length="442" mass="48812">MNISEMDILKKLETEVGSSRDAALEQFLNLTRRREEHDNTVLRESIAIIGRCAFEAPNVSPATRHLALRCINNVFCLSQPTRQLFVDSGFPEALIELMQSNDADDVSLSMRLMLLCSVGTTLDLTPHFEGGNLAQIINIFFQNISHHARDAFEPSLVPTLNLLSTLGANRKYESQTYRFLDSLPPILETLKKAVIPSPPLSPLVSLLISSLLAIPFDEELPSSIVDKLVDILDLALPTNLDNGEDADSTVSPLMALLLRTTSQPGTKLRLRARMIASDHDRTTVLGRGDSLPHRLIRLSAEITAPNLKQLAALLLFKLSDEDPRQLITNVGYGYGVGILQSTNTPFSPEDLETGQMAMGRSNVNPITGQMVAAETAASQPDLAEMTQEEKEREAERLFVLFERLRGTGVVNIENPVARRSGHVEELHDDSSDDTNRVLLVFK</sequence>
<gene>
    <name evidence="4" type="ORF">EDB81DRAFT_303728</name>
</gene>
<dbReference type="Pfam" id="PF10165">
    <property type="entry name" value="Ric8"/>
    <property type="match status" value="1"/>
</dbReference>
<dbReference type="Proteomes" id="UP000738349">
    <property type="component" value="Unassembled WGS sequence"/>
</dbReference>
<keyword evidence="5" id="KW-1185">Reference proteome</keyword>
<dbReference type="GO" id="GO:0005737">
    <property type="term" value="C:cytoplasm"/>
    <property type="evidence" value="ECO:0007669"/>
    <property type="project" value="TreeGrafter"/>
</dbReference>
<keyword evidence="2" id="KW-0344">Guanine-nucleotide releasing factor</keyword>
<protein>
    <submittedName>
        <fullName evidence="4">Guanine nucleotide exchange factor</fullName>
    </submittedName>
</protein>
<dbReference type="GO" id="GO:0005085">
    <property type="term" value="F:guanyl-nucleotide exchange factor activity"/>
    <property type="evidence" value="ECO:0007669"/>
    <property type="project" value="UniProtKB-KW"/>
</dbReference>
<dbReference type="GO" id="GO:0007186">
    <property type="term" value="P:G protein-coupled receptor signaling pathway"/>
    <property type="evidence" value="ECO:0007669"/>
    <property type="project" value="TreeGrafter"/>
</dbReference>
<evidence type="ECO:0000313" key="4">
    <source>
        <dbReference type="EMBL" id="KAH7114098.1"/>
    </source>
</evidence>
<comment type="similarity">
    <text evidence="1">Belongs to the synembryn family.</text>
</comment>
<evidence type="ECO:0000313" key="5">
    <source>
        <dbReference type="Proteomes" id="UP000738349"/>
    </source>
</evidence>
<accession>A0A9P9D7P4</accession>
<dbReference type="InterPro" id="IPR016024">
    <property type="entry name" value="ARM-type_fold"/>
</dbReference>
<evidence type="ECO:0000256" key="2">
    <source>
        <dbReference type="ARBA" id="ARBA00022658"/>
    </source>
</evidence>
<dbReference type="GO" id="GO:0001965">
    <property type="term" value="F:G-protein alpha-subunit binding"/>
    <property type="evidence" value="ECO:0007669"/>
    <property type="project" value="TreeGrafter"/>
</dbReference>
<comment type="caution">
    <text evidence="4">The sequence shown here is derived from an EMBL/GenBank/DDBJ whole genome shotgun (WGS) entry which is preliminary data.</text>
</comment>
<keyword evidence="3" id="KW-0143">Chaperone</keyword>
<evidence type="ECO:0000256" key="1">
    <source>
        <dbReference type="ARBA" id="ARBA00009049"/>
    </source>
</evidence>
<dbReference type="AlphaFoldDB" id="A0A9P9D7P4"/>
<organism evidence="4 5">
    <name type="scientific">Dactylonectria macrodidyma</name>
    <dbReference type="NCBI Taxonomy" id="307937"/>
    <lineage>
        <taxon>Eukaryota</taxon>
        <taxon>Fungi</taxon>
        <taxon>Dikarya</taxon>
        <taxon>Ascomycota</taxon>
        <taxon>Pezizomycotina</taxon>
        <taxon>Sordariomycetes</taxon>
        <taxon>Hypocreomycetidae</taxon>
        <taxon>Hypocreales</taxon>
        <taxon>Nectriaceae</taxon>
        <taxon>Dactylonectria</taxon>
    </lineage>
</organism>
<dbReference type="InterPro" id="IPR019318">
    <property type="entry name" value="Gua_nucleotide_exch_fac_Ric8"/>
</dbReference>
<dbReference type="PANTHER" id="PTHR12425:SF5">
    <property type="entry name" value="SYNEMBRYN"/>
    <property type="match status" value="1"/>
</dbReference>
<proteinExistence type="inferred from homology"/>
<dbReference type="OrthoDB" id="5585685at2759"/>
<dbReference type="Gene3D" id="1.25.10.10">
    <property type="entry name" value="Leucine-rich Repeat Variant"/>
    <property type="match status" value="1"/>
</dbReference>
<evidence type="ECO:0000256" key="3">
    <source>
        <dbReference type="ARBA" id="ARBA00023186"/>
    </source>
</evidence>
<dbReference type="EMBL" id="JAGMUV010000033">
    <property type="protein sequence ID" value="KAH7114098.1"/>
    <property type="molecule type" value="Genomic_DNA"/>
</dbReference>
<dbReference type="SUPFAM" id="SSF48371">
    <property type="entry name" value="ARM repeat"/>
    <property type="match status" value="1"/>
</dbReference>
<dbReference type="PANTHER" id="PTHR12425">
    <property type="entry name" value="SYNEMBRYN"/>
    <property type="match status" value="1"/>
</dbReference>